<keyword evidence="4" id="KW-0800">Toxin</keyword>
<evidence type="ECO:0000313" key="9">
    <source>
        <dbReference type="EMBL" id="OLQ85679.1"/>
    </source>
</evidence>
<dbReference type="Proteomes" id="UP000186039">
    <property type="component" value="Unassembled WGS sequence"/>
</dbReference>
<evidence type="ECO:0000256" key="5">
    <source>
        <dbReference type="ARBA" id="ARBA00022737"/>
    </source>
</evidence>
<keyword evidence="3" id="KW-0964">Secreted</keyword>
<evidence type="ECO:0000256" key="3">
    <source>
        <dbReference type="ARBA" id="ARBA00022525"/>
    </source>
</evidence>
<dbReference type="InterPro" id="IPR003995">
    <property type="entry name" value="RTX_toxin_determinant-A"/>
</dbReference>
<keyword evidence="8" id="KW-0472">Membrane</keyword>
<dbReference type="PROSITE" id="PS00330">
    <property type="entry name" value="HEMOLYSIN_CALCIUM"/>
    <property type="match status" value="2"/>
</dbReference>
<dbReference type="SUPFAM" id="SSF51120">
    <property type="entry name" value="beta-Roll"/>
    <property type="match status" value="3"/>
</dbReference>
<evidence type="ECO:0000256" key="6">
    <source>
        <dbReference type="ARBA" id="ARBA00022837"/>
    </source>
</evidence>
<dbReference type="InterPro" id="IPR011049">
    <property type="entry name" value="Serralysin-like_metalloprot_C"/>
</dbReference>
<dbReference type="InterPro" id="IPR050557">
    <property type="entry name" value="RTX_toxin/Mannuronan_C5-epim"/>
</dbReference>
<evidence type="ECO:0008006" key="11">
    <source>
        <dbReference type="Google" id="ProtNLM"/>
    </source>
</evidence>
<evidence type="ECO:0000256" key="7">
    <source>
        <dbReference type="ARBA" id="ARBA00023026"/>
    </source>
</evidence>
<accession>A0ABX3FAL7</accession>
<evidence type="ECO:0000256" key="4">
    <source>
        <dbReference type="ARBA" id="ARBA00022656"/>
    </source>
</evidence>
<comment type="subcellular location">
    <subcellularLocation>
        <location evidence="1">Membrane</location>
    </subcellularLocation>
    <subcellularLocation>
        <location evidence="2">Secreted</location>
    </subcellularLocation>
</comment>
<evidence type="ECO:0000256" key="2">
    <source>
        <dbReference type="ARBA" id="ARBA00004613"/>
    </source>
</evidence>
<evidence type="ECO:0000256" key="8">
    <source>
        <dbReference type="ARBA" id="ARBA00023136"/>
    </source>
</evidence>
<keyword evidence="6" id="KW-0106">Calcium</keyword>
<evidence type="ECO:0000256" key="1">
    <source>
        <dbReference type="ARBA" id="ARBA00004370"/>
    </source>
</evidence>
<dbReference type="InterPro" id="IPR001343">
    <property type="entry name" value="Hemolysn_Ca-bd"/>
</dbReference>
<dbReference type="InterPro" id="IPR018511">
    <property type="entry name" value="Hemolysin-typ_Ca-bd_CS"/>
</dbReference>
<keyword evidence="10" id="KW-1185">Reference proteome</keyword>
<keyword evidence="7" id="KW-0843">Virulence</keyword>
<proteinExistence type="predicted"/>
<keyword evidence="5" id="KW-0677">Repeat</keyword>
<dbReference type="PRINTS" id="PR00313">
    <property type="entry name" value="CABNDNGRPT"/>
</dbReference>
<reference evidence="9 10" key="1">
    <citation type="submission" date="2016-09" db="EMBL/GenBank/DDBJ databases">
        <title>Genomic Taxonomy of the Vibrionaceae.</title>
        <authorList>
            <person name="Gonzalez-Castillo A."/>
            <person name="Gomez-Gil B."/>
            <person name="Enciso-Ibarra K."/>
        </authorList>
    </citation>
    <scope>NUCLEOTIDE SEQUENCE [LARGE SCALE GENOMIC DNA]</scope>
    <source>
        <strain evidence="9 10">CAIM 1902</strain>
    </source>
</reference>
<name>A0ABX3FAL7_9VIBR</name>
<protein>
    <recommendedName>
        <fullName evidence="11">Calcium-binding protein</fullName>
    </recommendedName>
</protein>
<sequence>MTTNQAKLAQAQNRVELVEPSIDSLYPKLDINGELYNIVPPFSAIGNVIDGNDDNDVIVAPSGEYIVKAAKGNDIVNAGEGNDVVFGEGGNDVLLGDDFTRHLAADSSGHLYVDFTLASKADFSLAKAYNPDGSEAKVYVKNDAYGVLGTGESGNTGQIGFSYQDDGEPGDRAGASEVLSVSLGEHSYAAKVSIERLFQNEGSADGTGKENINEVGIWTVLREGVVVESGYFTVGEFNQATLEFYNLDPAQDNLKVLQQGDGDSSGLFVIEPQDVGFTTFDEIQFSAASGQYINNKDIADSSDFFVKDVEYVELESNSLNNSDSLFGGNDDDVLLGGVGNDLLIGDDRYDFEGIDGINLLDAKAYNPNAADAKVWGAKHKVGVDGNPETGNAKQLGFSYDENTRQGESESLTYDLGSDHSAARISIDRLYANEADNGANEVGKWTALSNGVVIATGYFTDYDLDDATLQTHGLSLSDNIKLLSNDNGSSSSGFFDITLDDTNGIAFDQIEFSAAQGVYEISNGAKLDSSDYFIREIKVIESDSTAGKQEGSDWLDGGENDDKIQGGYGNDVLIGGSGNDILLGDYAPANDITEATVERITDGTAYNPDGSQADITITSRGFGVAGNPESGQANQIGFSFKDSGQAGDAAGQSEVLSVSVDNDTMAADVAISRLFANEGFDGTHEVGVWTVFDQGKEIASGYFTAGEISSQALAAHGIDPATDNIKVLENGNGNHNGDFTITPSDTGNAKFDEIQFSAASGTFDKNAFGAQDSSDYYLNTVKTYQADDLLIGGTGNDVLAGGHGLDVVAAGDGHDIIFDNGNDFVDGGNGFDVVIAHNASFDSTYELSTESVEHDVDFAVTSNSKLQNVEMVVGSDNKDTLLLDLDTVKDSAQSIDGTPSNAFFAVDIEKLQLTQSNFTFDKMETLSVADITDPAVQAQLNSVGVSGNIYSYTFVDGNDTVSVISDVQWDDVV</sequence>
<dbReference type="PRINTS" id="PR01488">
    <property type="entry name" value="RTXTOXINA"/>
</dbReference>
<organism evidence="9 10">
    <name type="scientific">Vibrio panuliri</name>
    <dbReference type="NCBI Taxonomy" id="1381081"/>
    <lineage>
        <taxon>Bacteria</taxon>
        <taxon>Pseudomonadati</taxon>
        <taxon>Pseudomonadota</taxon>
        <taxon>Gammaproteobacteria</taxon>
        <taxon>Vibrionales</taxon>
        <taxon>Vibrionaceae</taxon>
        <taxon>Vibrio</taxon>
    </lineage>
</organism>
<dbReference type="Pfam" id="PF00353">
    <property type="entry name" value="HemolysinCabind"/>
    <property type="match status" value="5"/>
</dbReference>
<dbReference type="EMBL" id="MJMH01000218">
    <property type="protein sequence ID" value="OLQ85679.1"/>
    <property type="molecule type" value="Genomic_DNA"/>
</dbReference>
<dbReference type="PANTHER" id="PTHR38340:SF1">
    <property type="entry name" value="S-LAYER PROTEIN"/>
    <property type="match status" value="1"/>
</dbReference>
<evidence type="ECO:0000313" key="10">
    <source>
        <dbReference type="Proteomes" id="UP000186039"/>
    </source>
</evidence>
<dbReference type="PANTHER" id="PTHR38340">
    <property type="entry name" value="S-LAYER PROTEIN"/>
    <property type="match status" value="1"/>
</dbReference>
<comment type="caution">
    <text evidence="9">The sequence shown here is derived from an EMBL/GenBank/DDBJ whole genome shotgun (WGS) entry which is preliminary data.</text>
</comment>
<dbReference type="RefSeq" id="WP_075716191.1">
    <property type="nucleotide sequence ID" value="NZ_AP019654.1"/>
</dbReference>
<gene>
    <name evidence="9" type="ORF">BIY20_15790</name>
</gene>
<dbReference type="Gene3D" id="2.150.10.10">
    <property type="entry name" value="Serralysin-like metalloprotease, C-terminal"/>
    <property type="match status" value="3"/>
</dbReference>